<keyword evidence="7" id="KW-1185">Reference proteome</keyword>
<reference evidence="6 7" key="1">
    <citation type="submission" date="2020-02" db="EMBL/GenBank/DDBJ databases">
        <title>Broccoli isolated Pseudomonas sp.</title>
        <authorList>
            <person name="Fujikawa T."/>
            <person name="Sawada H."/>
        </authorList>
    </citation>
    <scope>NUCLEOTIDE SEQUENCE [LARGE SCALE GENOMIC DNA]</scope>
    <source>
        <strain evidence="6 7">MAFF212427</strain>
    </source>
</reference>
<dbReference type="SMART" id="SM00100">
    <property type="entry name" value="cNMP"/>
    <property type="match status" value="1"/>
</dbReference>
<keyword evidence="1" id="KW-0805">Transcription regulation</keyword>
<dbReference type="PROSITE" id="PS51063">
    <property type="entry name" value="HTH_CRP_2"/>
    <property type="match status" value="1"/>
</dbReference>
<dbReference type="InterPro" id="IPR012318">
    <property type="entry name" value="HTH_CRP"/>
</dbReference>
<gene>
    <name evidence="6" type="ORF">G3436_10410</name>
</gene>
<dbReference type="Proteomes" id="UP000482634">
    <property type="component" value="Unassembled WGS sequence"/>
</dbReference>
<dbReference type="GO" id="GO:0005829">
    <property type="term" value="C:cytosol"/>
    <property type="evidence" value="ECO:0007669"/>
    <property type="project" value="TreeGrafter"/>
</dbReference>
<dbReference type="SUPFAM" id="SSF51206">
    <property type="entry name" value="cAMP-binding domain-like"/>
    <property type="match status" value="1"/>
</dbReference>
<dbReference type="GO" id="GO:0003700">
    <property type="term" value="F:DNA-binding transcription factor activity"/>
    <property type="evidence" value="ECO:0007669"/>
    <property type="project" value="TreeGrafter"/>
</dbReference>
<dbReference type="RefSeq" id="WP_163944428.1">
    <property type="nucleotide sequence ID" value="NZ_JAAHBU010000126.1"/>
</dbReference>
<evidence type="ECO:0000256" key="2">
    <source>
        <dbReference type="ARBA" id="ARBA00023125"/>
    </source>
</evidence>
<feature type="domain" description="HTH crp-type" evidence="5">
    <location>
        <begin position="145"/>
        <end position="216"/>
    </location>
</feature>
<evidence type="ECO:0000313" key="7">
    <source>
        <dbReference type="Proteomes" id="UP000482634"/>
    </source>
</evidence>
<dbReference type="InterPro" id="IPR036390">
    <property type="entry name" value="WH_DNA-bd_sf"/>
</dbReference>
<dbReference type="PANTHER" id="PTHR24567">
    <property type="entry name" value="CRP FAMILY TRANSCRIPTIONAL REGULATORY PROTEIN"/>
    <property type="match status" value="1"/>
</dbReference>
<organism evidence="6 7">
    <name type="scientific">Pseudomonas brassicae</name>
    <dbReference type="NCBI Taxonomy" id="2708063"/>
    <lineage>
        <taxon>Bacteria</taxon>
        <taxon>Pseudomonadati</taxon>
        <taxon>Pseudomonadota</taxon>
        <taxon>Gammaproteobacteria</taxon>
        <taxon>Pseudomonadales</taxon>
        <taxon>Pseudomonadaceae</taxon>
        <taxon>Pseudomonas</taxon>
    </lineage>
</organism>
<evidence type="ECO:0000259" key="5">
    <source>
        <dbReference type="PROSITE" id="PS51063"/>
    </source>
</evidence>
<dbReference type="Pfam" id="PF13545">
    <property type="entry name" value="HTH_Crp_2"/>
    <property type="match status" value="1"/>
</dbReference>
<sequence length="230" mass="25277">MNPSILRQGHWFTQLPVTLQDSLLHLARPLTLEAGACLFQRGDAPCGLYAVLDGAVRIGAVSAQGKEAVLTLIEAPHWFGEIGLFDDQPRTHDAFAEGPTQLLRVPQAALSRLLDEHPRYWREFALLMSHKLRLAFVALEQQSLMSAPPRVAYRLLQIAAGYGEVDGARRVLQLSQEQLALMLALSRQTTNQILRALEQDGVLRLSYGEIEILDPARLGQLANPAGTATG</sequence>
<dbReference type="Gene3D" id="2.60.120.10">
    <property type="entry name" value="Jelly Rolls"/>
    <property type="match status" value="1"/>
</dbReference>
<dbReference type="InterPro" id="IPR000595">
    <property type="entry name" value="cNMP-bd_dom"/>
</dbReference>
<dbReference type="PROSITE" id="PS50042">
    <property type="entry name" value="CNMP_BINDING_3"/>
    <property type="match status" value="1"/>
</dbReference>
<dbReference type="SUPFAM" id="SSF46785">
    <property type="entry name" value="Winged helix' DNA-binding domain"/>
    <property type="match status" value="1"/>
</dbReference>
<dbReference type="InterPro" id="IPR014710">
    <property type="entry name" value="RmlC-like_jellyroll"/>
</dbReference>
<keyword evidence="3" id="KW-0804">Transcription</keyword>
<dbReference type="InterPro" id="IPR018490">
    <property type="entry name" value="cNMP-bd_dom_sf"/>
</dbReference>
<dbReference type="AlphaFoldDB" id="A0A6B3NT32"/>
<proteinExistence type="predicted"/>
<evidence type="ECO:0000256" key="1">
    <source>
        <dbReference type="ARBA" id="ARBA00023015"/>
    </source>
</evidence>
<dbReference type="Gene3D" id="1.10.10.10">
    <property type="entry name" value="Winged helix-like DNA-binding domain superfamily/Winged helix DNA-binding domain"/>
    <property type="match status" value="1"/>
</dbReference>
<protein>
    <submittedName>
        <fullName evidence="6">Crp/Fnr family transcriptional regulator</fullName>
    </submittedName>
</protein>
<dbReference type="Pfam" id="PF00027">
    <property type="entry name" value="cNMP_binding"/>
    <property type="match status" value="1"/>
</dbReference>
<accession>A0A6B3NT32</accession>
<comment type="caution">
    <text evidence="6">The sequence shown here is derived from an EMBL/GenBank/DDBJ whole genome shotgun (WGS) entry which is preliminary data.</text>
</comment>
<dbReference type="PANTHER" id="PTHR24567:SF74">
    <property type="entry name" value="HTH-TYPE TRANSCRIPTIONAL REGULATOR ARCR"/>
    <property type="match status" value="1"/>
</dbReference>
<dbReference type="CDD" id="cd00038">
    <property type="entry name" value="CAP_ED"/>
    <property type="match status" value="1"/>
</dbReference>
<dbReference type="InterPro" id="IPR050397">
    <property type="entry name" value="Env_Response_Regulators"/>
</dbReference>
<dbReference type="InterPro" id="IPR036388">
    <property type="entry name" value="WH-like_DNA-bd_sf"/>
</dbReference>
<feature type="domain" description="Cyclic nucleotide-binding" evidence="4">
    <location>
        <begin position="11"/>
        <end position="114"/>
    </location>
</feature>
<dbReference type="EMBL" id="JAAHBU010000126">
    <property type="protein sequence ID" value="NER64231.1"/>
    <property type="molecule type" value="Genomic_DNA"/>
</dbReference>
<dbReference type="GO" id="GO:0003677">
    <property type="term" value="F:DNA binding"/>
    <property type="evidence" value="ECO:0007669"/>
    <property type="project" value="UniProtKB-KW"/>
</dbReference>
<evidence type="ECO:0000256" key="3">
    <source>
        <dbReference type="ARBA" id="ARBA00023163"/>
    </source>
</evidence>
<dbReference type="SMART" id="SM00419">
    <property type="entry name" value="HTH_CRP"/>
    <property type="match status" value="1"/>
</dbReference>
<name>A0A6B3NT32_9PSED</name>
<keyword evidence="2" id="KW-0238">DNA-binding</keyword>
<evidence type="ECO:0000259" key="4">
    <source>
        <dbReference type="PROSITE" id="PS50042"/>
    </source>
</evidence>
<evidence type="ECO:0000313" key="6">
    <source>
        <dbReference type="EMBL" id="NER64231.1"/>
    </source>
</evidence>